<protein>
    <submittedName>
        <fullName evidence="1">Uncharacterized protein</fullName>
    </submittedName>
</protein>
<evidence type="ECO:0000313" key="1">
    <source>
        <dbReference type="EMBL" id="MEL1241747.1"/>
    </source>
</evidence>
<keyword evidence="2" id="KW-1185">Reference proteome</keyword>
<evidence type="ECO:0000313" key="2">
    <source>
        <dbReference type="Proteomes" id="UP001398556"/>
    </source>
</evidence>
<dbReference type="Proteomes" id="UP001398556">
    <property type="component" value="Unassembled WGS sequence"/>
</dbReference>
<sequence>MGYYTRVFCSSTQKPKINQILDYLNTKGHNISINLNELPDNWNEFELFYDSERLPLIVELNEKESDHLAEQEIEEFCKAIGKPSFFELNKKKVFSHLNKTEYIICIQLPTSDILDKGYDVNGDFMNYLETNFYGMIQCDNEGFYLKTKPLCTESAEVGFYEGLKVPLFLSFENEI</sequence>
<gene>
    <name evidence="1" type="ORF">AAEO59_11865</name>
</gene>
<dbReference type="EMBL" id="JBBYHU010000025">
    <property type="protein sequence ID" value="MEL1241747.1"/>
    <property type="molecule type" value="Genomic_DNA"/>
</dbReference>
<accession>A0ABU9HQ35</accession>
<proteinExistence type="predicted"/>
<organism evidence="1 2">
    <name type="scientific">Flavobacterium flavipallidum</name>
    <dbReference type="NCBI Taxonomy" id="3139140"/>
    <lineage>
        <taxon>Bacteria</taxon>
        <taxon>Pseudomonadati</taxon>
        <taxon>Bacteroidota</taxon>
        <taxon>Flavobacteriia</taxon>
        <taxon>Flavobacteriales</taxon>
        <taxon>Flavobacteriaceae</taxon>
        <taxon>Flavobacterium</taxon>
    </lineage>
</organism>
<comment type="caution">
    <text evidence="1">The sequence shown here is derived from an EMBL/GenBank/DDBJ whole genome shotgun (WGS) entry which is preliminary data.</text>
</comment>
<dbReference type="RefSeq" id="WP_341700958.1">
    <property type="nucleotide sequence ID" value="NZ_JBBYHU010000025.1"/>
</dbReference>
<reference evidence="1 2" key="1">
    <citation type="submission" date="2024-04" db="EMBL/GenBank/DDBJ databases">
        <title>Flavobacterium sp. DGU99 16S ribosomal RNA gene Genome sequencing and assembly.</title>
        <authorList>
            <person name="Park S."/>
        </authorList>
    </citation>
    <scope>NUCLEOTIDE SEQUENCE [LARGE SCALE GENOMIC DNA]</scope>
    <source>
        <strain evidence="1 2">DGU99</strain>
    </source>
</reference>
<name>A0ABU9HQ35_9FLAO</name>